<dbReference type="InterPro" id="IPR000836">
    <property type="entry name" value="PRTase_dom"/>
</dbReference>
<organism evidence="3 4">
    <name type="scientific">Trueperella pyogenes</name>
    <dbReference type="NCBI Taxonomy" id="1661"/>
    <lineage>
        <taxon>Bacteria</taxon>
        <taxon>Bacillati</taxon>
        <taxon>Actinomycetota</taxon>
        <taxon>Actinomycetes</taxon>
        <taxon>Actinomycetales</taxon>
        <taxon>Actinomycetaceae</taxon>
        <taxon>Trueperella</taxon>
    </lineage>
</organism>
<dbReference type="Proteomes" id="UP000275951">
    <property type="component" value="Chromosome"/>
</dbReference>
<dbReference type="Pfam" id="PF00156">
    <property type="entry name" value="Pribosyltran"/>
    <property type="match status" value="1"/>
</dbReference>
<evidence type="ECO:0000313" key="4">
    <source>
        <dbReference type="Proteomes" id="UP000275951"/>
    </source>
</evidence>
<proteinExistence type="inferred from homology"/>
<dbReference type="Gene3D" id="3.40.50.2020">
    <property type="match status" value="1"/>
</dbReference>
<dbReference type="EMBL" id="CP033905">
    <property type="protein sequence ID" value="AZR06621.1"/>
    <property type="molecule type" value="Genomic_DNA"/>
</dbReference>
<dbReference type="PANTHER" id="PTHR47505:SF1">
    <property type="entry name" value="DNA UTILIZATION PROTEIN YHGH"/>
    <property type="match status" value="1"/>
</dbReference>
<dbReference type="SUPFAM" id="SSF53271">
    <property type="entry name" value="PRTase-like"/>
    <property type="match status" value="1"/>
</dbReference>
<accession>A0A3Q9GHF4</accession>
<gene>
    <name evidence="3" type="ORF">EBQ10_04460</name>
</gene>
<dbReference type="AlphaFoldDB" id="A0A3Q9GHF4"/>
<comment type="similarity">
    <text evidence="1">Belongs to the ComF/GntX family.</text>
</comment>
<dbReference type="InterPro" id="IPR029057">
    <property type="entry name" value="PRTase-like"/>
</dbReference>
<sequence>MEGQWIKQQWNEALDLLYPRWCAGCGKWDEDLCARCREEFAGWVDVSEHLPYLSQVTDELRPAFPVHALANYTGAVAAAIVSWKNMADRRMDRAFCDVISSHPPPKMPGTVVVPAPSSPHRSRQGRFVAGVIASAIADLYGLEVANVLRRPRGAALPRVLAGAAKIRPASMQARGRKAHGIRCIRADMRGQEVVLVDDVVTTGATLAGASRAVKSCGGLVRGAFVIAAAKDPRQMNADAHTVT</sequence>
<name>A0A3Q9GHF4_9ACTO</name>
<dbReference type="RefSeq" id="WP_126920006.1">
    <property type="nucleotide sequence ID" value="NZ_CP033905.1"/>
</dbReference>
<evidence type="ECO:0000313" key="3">
    <source>
        <dbReference type="EMBL" id="AZR06621.1"/>
    </source>
</evidence>
<feature type="domain" description="Phosphoribosyltransferase" evidence="2">
    <location>
        <begin position="145"/>
        <end position="231"/>
    </location>
</feature>
<evidence type="ECO:0000256" key="1">
    <source>
        <dbReference type="ARBA" id="ARBA00008007"/>
    </source>
</evidence>
<dbReference type="InterPro" id="IPR051910">
    <property type="entry name" value="ComF/GntX_DNA_util-trans"/>
</dbReference>
<reference evidence="3 4" key="1">
    <citation type="submission" date="2018-11" db="EMBL/GenBank/DDBJ databases">
        <title>Multidrug-resistant genes are associated with an 42-kb island TGI1 carrying a complex class 1 integron in a Trueperella pyogenes.</title>
        <authorList>
            <person name="Dong W."/>
        </authorList>
    </citation>
    <scope>NUCLEOTIDE SEQUENCE [LARGE SCALE GENOMIC DNA]</scope>
    <source>
        <strain evidence="3 4">TP4</strain>
    </source>
</reference>
<evidence type="ECO:0000259" key="2">
    <source>
        <dbReference type="Pfam" id="PF00156"/>
    </source>
</evidence>
<dbReference type="PANTHER" id="PTHR47505">
    <property type="entry name" value="DNA UTILIZATION PROTEIN YHGH"/>
    <property type="match status" value="1"/>
</dbReference>
<protein>
    <recommendedName>
        <fullName evidence="2">Phosphoribosyltransferase domain-containing protein</fullName>
    </recommendedName>
</protein>